<keyword evidence="2" id="KW-1171">Viral genome ejection through host cell envelope</keyword>
<feature type="region of interest" description="Disordered" evidence="4">
    <location>
        <begin position="503"/>
        <end position="579"/>
    </location>
</feature>
<evidence type="ECO:0000256" key="2">
    <source>
        <dbReference type="ARBA" id="ARBA00023009"/>
    </source>
</evidence>
<dbReference type="GeneID" id="20283055"/>
<keyword evidence="2" id="KW-1160">Virus entry into host cell</keyword>
<reference evidence="6" key="1">
    <citation type="submission" date="2014-09" db="EMBL/GenBank/DDBJ databases">
        <title>Genomic characterization and comparison of seven Myoviridae bacteriophage infecting Bacillus thuringiensis.</title>
        <authorList>
            <person name="Sauder A.B."/>
            <person name="McKenzie Q.R."/>
            <person name="Temple L.M."/>
            <person name="Alexis B.K."/>
            <person name="Al-Atrache Z."/>
            <person name="Lewis L.O."/>
            <person name="Loesser-Casey K.E."/>
            <person name="Mitchell K.J."/>
        </authorList>
    </citation>
    <scope>NUCLEOTIDE SEQUENCE [LARGE SCALE GENOMIC DNA]</scope>
</reference>
<evidence type="ECO:0000313" key="6">
    <source>
        <dbReference type="Proteomes" id="UP000028561"/>
    </source>
</evidence>
<keyword evidence="2" id="KW-1162">Viral penetration into host cytoplasm</keyword>
<evidence type="ECO:0000256" key="4">
    <source>
        <dbReference type="SAM" id="MobiDB-lite"/>
    </source>
</evidence>
<dbReference type="InterPro" id="IPR006944">
    <property type="entry name" value="Phage/GTA_portal"/>
</dbReference>
<sequence length="579" mass="65461">MGFWSFLKKAPSANPLELLNPEDKHSEISTMIRQIEEEQIMKSTTAEKGKAKAYEEPILGQFSINPDYKEAPSKDGNYNLLENLKLWSRKNIIVNAIINTRVNQVSMFCSPARYSSRGVGYEVRLKDPFKDPTTHEEAAIKRIEDFLQYTGNMKDDYTRDNFRGFIKKIIRDRLIYDKINFELIYDKQGELNRFKAVDASTIYVAVDKEGREPKGKDSEKFVQVLDRRKVAAFKAKEMAWEVHNPRTDITVGRYGYSELELAMNHLQYHENTELFNARYFAQGGTTRGLLHIKTGQDQSRHALQAFRREWQTMFSGINGAWKIPVVSAEDVKFINMTQSSRDMEFERWLNYLINVLCSIYAIDPSEINFPNRGGATGSSGSTLNETSAREKNRISRDKGLEPLLKFIEDAINKYIVSQFGDKYIFTFVGGDAQTEREILETLELQSKVGLTFNDIRKKLGYPPVEGGDVINSGVHVQSLGQIMQEKMMEQQFALQKQEAKQANAAAKTKTSTPTKEQSEAQQKGMNGDSKNVNGKGTYNKSVGKDGQVKGARNTNSAKQGGKGNNGETVNSDAKKGGKK</sequence>
<dbReference type="Proteomes" id="UP000028561">
    <property type="component" value="Segment"/>
</dbReference>
<accession>A0A075M029</accession>
<feature type="region of interest" description="Disordered" evidence="4">
    <location>
        <begin position="373"/>
        <end position="392"/>
    </location>
</feature>
<keyword evidence="1" id="KW-1188">Viral release from host cell</keyword>
<evidence type="ECO:0000313" key="5">
    <source>
        <dbReference type="EMBL" id="AIF71944.1"/>
    </source>
</evidence>
<feature type="compositionally biased region" description="Polar residues" evidence="4">
    <location>
        <begin position="519"/>
        <end position="540"/>
    </location>
</feature>
<evidence type="ECO:0000256" key="1">
    <source>
        <dbReference type="ARBA" id="ARBA00022950"/>
    </source>
</evidence>
<reference evidence="5 6" key="2">
    <citation type="journal article" date="2016" name="Virology (Lond)">
        <title>Genomic characterization and comparison of seven Myoviridae bacteriophage infecting Bacillus thuringiensis.</title>
        <authorList>
            <person name="Sauder A.B."/>
            <person name="Quinn M.R."/>
            <person name="Brouillette A."/>
            <person name="Caruso S."/>
            <person name="Cresawn S."/>
            <person name="Erill I."/>
            <person name="Lewis L."/>
            <person name="Loesser-Casey K."/>
            <person name="Pate M."/>
            <person name="Scott C."/>
            <person name="Stockwell S."/>
            <person name="Temple L."/>
        </authorList>
    </citation>
    <scope>NUCLEOTIDE SEQUENCE [LARGE SCALE GENOMIC DNA]</scope>
</reference>
<organism evidence="5 6">
    <name type="scientific">Bacillus phage Riley</name>
    <dbReference type="NCBI Taxonomy" id="1486662"/>
    <lineage>
        <taxon>Viruses</taxon>
        <taxon>Duplodnaviria</taxon>
        <taxon>Heunggongvirae</taxon>
        <taxon>Uroviricota</taxon>
        <taxon>Caudoviricetes</taxon>
        <taxon>Herelleviridae</taxon>
        <taxon>Bastillevirinae</taxon>
        <taxon>Bequatrovirus</taxon>
        <taxon>Bequatrovirus riley</taxon>
    </lineage>
</organism>
<keyword evidence="1" id="KW-0118">Viral capsid assembly</keyword>
<feature type="compositionally biased region" description="Low complexity" evidence="4">
    <location>
        <begin position="503"/>
        <end position="515"/>
    </location>
</feature>
<proteinExistence type="predicted"/>
<dbReference type="RefSeq" id="YP_009055833.1">
    <property type="nucleotide sequence ID" value="NC_024788.1"/>
</dbReference>
<name>A0A075M029_9CAUD</name>
<dbReference type="EMBL" id="KJ489402">
    <property type="protein sequence ID" value="AIF71944.1"/>
    <property type="molecule type" value="Genomic_DNA"/>
</dbReference>
<dbReference type="KEGG" id="vg:20283055"/>
<dbReference type="Pfam" id="PF04860">
    <property type="entry name" value="Phage_portal"/>
    <property type="match status" value="1"/>
</dbReference>
<protein>
    <submittedName>
        <fullName evidence="5">Portal protein</fullName>
    </submittedName>
</protein>
<evidence type="ECO:0000256" key="3">
    <source>
        <dbReference type="ARBA" id="ARBA00023219"/>
    </source>
</evidence>
<keyword evidence="6" id="KW-1185">Reference proteome</keyword>
<keyword evidence="3" id="KW-0231">Viral genome packaging</keyword>